<keyword evidence="6" id="KW-1185">Reference proteome</keyword>
<dbReference type="InterPro" id="IPR022147">
    <property type="entry name" value="GSIII_N"/>
</dbReference>
<evidence type="ECO:0000256" key="1">
    <source>
        <dbReference type="PROSITE-ProRule" id="PRU01330"/>
    </source>
</evidence>
<reference evidence="5 6" key="1">
    <citation type="journal article" date="2015" name="Int. J. Syst. Evol. Microbiol.">
        <title>Mariniphaga sediminis sp. nov., isolated from coastal sediment.</title>
        <authorList>
            <person name="Wang F.Q."/>
            <person name="Shen Q.Y."/>
            <person name="Chen G.J."/>
            <person name="Du Z.J."/>
        </authorList>
    </citation>
    <scope>NUCLEOTIDE SEQUENCE [LARGE SCALE GENOMIC DNA]</scope>
    <source>
        <strain evidence="5 6">SY21</strain>
    </source>
</reference>
<dbReference type="Pfam" id="PF18318">
    <property type="entry name" value="Gln-synt_C-ter"/>
    <property type="match status" value="1"/>
</dbReference>
<organism evidence="5 6">
    <name type="scientific">Mariniphaga sediminis</name>
    <dbReference type="NCBI Taxonomy" id="1628158"/>
    <lineage>
        <taxon>Bacteria</taxon>
        <taxon>Pseudomonadati</taxon>
        <taxon>Bacteroidota</taxon>
        <taxon>Bacteroidia</taxon>
        <taxon>Marinilabiliales</taxon>
        <taxon>Prolixibacteraceae</taxon>
        <taxon>Mariniphaga</taxon>
    </lineage>
</organism>
<dbReference type="InterPro" id="IPR008146">
    <property type="entry name" value="Gln_synth_cat_dom"/>
</dbReference>
<evidence type="ECO:0000259" key="4">
    <source>
        <dbReference type="PROSITE" id="PS51987"/>
    </source>
</evidence>
<dbReference type="PROSITE" id="PS51986">
    <property type="entry name" value="GS_BETA_GRASP"/>
    <property type="match status" value="1"/>
</dbReference>
<dbReference type="Proteomes" id="UP000266441">
    <property type="component" value="Unassembled WGS sequence"/>
</dbReference>
<dbReference type="AlphaFoldDB" id="A0A399CZA9"/>
<evidence type="ECO:0000313" key="6">
    <source>
        <dbReference type="Proteomes" id="UP000266441"/>
    </source>
</evidence>
<protein>
    <submittedName>
        <fullName evidence="5">Glutamine synthetase type III</fullName>
    </submittedName>
</protein>
<dbReference type="GO" id="GO:0004356">
    <property type="term" value="F:glutamine synthetase activity"/>
    <property type="evidence" value="ECO:0007669"/>
    <property type="project" value="InterPro"/>
</dbReference>
<dbReference type="PROSITE" id="PS00181">
    <property type="entry name" value="GLNA_ATP"/>
    <property type="match status" value="1"/>
</dbReference>
<dbReference type="EMBL" id="QWET01000007">
    <property type="protein sequence ID" value="RIH64994.1"/>
    <property type="molecule type" value="Genomic_DNA"/>
</dbReference>
<dbReference type="OrthoDB" id="9807095at2"/>
<dbReference type="PANTHER" id="PTHR42974:SF1">
    <property type="entry name" value="TYPE-3 GLUTAMINE SYNTHETASE"/>
    <property type="match status" value="1"/>
</dbReference>
<gene>
    <name evidence="5" type="ORF">D1164_10405</name>
</gene>
<comment type="caution">
    <text evidence="5">The sequence shown here is derived from an EMBL/GenBank/DDBJ whole genome shotgun (WGS) entry which is preliminary data.</text>
</comment>
<dbReference type="RefSeq" id="WP_119349919.1">
    <property type="nucleotide sequence ID" value="NZ_JBFHKJ010000290.1"/>
</dbReference>
<sequence>MAQFRLRALEEVLNREPVDVKREDNLVSNYYGTLVFDEAKMKKYLSKLAFNAVMEAIEKGTSVDRKMADQVAQGMKSWAMDNGATHYTHWFQPLTDSTAEKHDAFVEHGEKGNVIEAFSGKLLAQQEPDASSFPSGGIRQTFEARGYTAWDPTSPAFISETTLTIPTVFISYTGEALDYKTPLLRAIRTVDEAATAVCHYFDKNVASVQSNLGWEQEYFLIDEALYMARPDLMLTGRTLMGHASSKDQQLDDHYFSSIPTRVNRFMQDMENEAYKLGIPIKTRHNEVAPNQFEVAPIFEEANLANDHNQLVMDIMQKIARRHKFRVLFHEKPFAGINGSGKHNNWSLSTNTGVNLFSPGKNPKSNLLFLTFVINTLKAVYDHQDLLRAGIYNAANQHRLGANEAPPSIISAFLGTEVSKMLDLMEEAVVDRKMTPDEKTALKLNIGRIPEIILDNTDRNRTSPFAFTGNRFEFRAVGSSGNCASALIVLNTVVANQLVIFKKEVDALIEKGTKKDEAIFQVLKELIIASKPIRFNGDNYSDDWVKEAEKRGLSNIKNVPEALSAYLRPESKSLFEKMGVLDESELHGRVEVEYEKFIMKIQIEARVLGDLAINHIVPTAIQYQTTLLKNVKNIKEVFSAEEFEQLASARLDLIREIGMHVSAIKAKRKEMIEARKKANVIEDTVEKAEAYDITVRPFLDDIRYHIDKLELIVDNELWPLPKYRELLFVR</sequence>
<dbReference type="SUPFAM" id="SSF55931">
    <property type="entry name" value="Glutamine synthetase/guanido kinase"/>
    <property type="match status" value="1"/>
</dbReference>
<proteinExistence type="inferred from homology"/>
<dbReference type="Gene3D" id="3.30.590.10">
    <property type="entry name" value="Glutamine synthetase/guanido kinase, catalytic domain"/>
    <property type="match status" value="1"/>
</dbReference>
<dbReference type="InterPro" id="IPR008147">
    <property type="entry name" value="Gln_synt_N"/>
</dbReference>
<dbReference type="GO" id="GO:0006542">
    <property type="term" value="P:glutamine biosynthetic process"/>
    <property type="evidence" value="ECO:0007669"/>
    <property type="project" value="InterPro"/>
</dbReference>
<dbReference type="Gene3D" id="1.20.120.1560">
    <property type="match status" value="1"/>
</dbReference>
<evidence type="ECO:0000256" key="2">
    <source>
        <dbReference type="RuleBase" id="RU000384"/>
    </source>
</evidence>
<comment type="similarity">
    <text evidence="1 2">Belongs to the glutamine synthetase family.</text>
</comment>
<accession>A0A399CZA9</accession>
<feature type="domain" description="GS catalytic" evidence="4">
    <location>
        <begin position="179"/>
        <end position="615"/>
    </location>
</feature>
<dbReference type="Pfam" id="PF12437">
    <property type="entry name" value="GSIII_N"/>
    <property type="match status" value="1"/>
</dbReference>
<dbReference type="InterPro" id="IPR040577">
    <property type="entry name" value="Gln-synt_C"/>
</dbReference>
<dbReference type="Pfam" id="PF00120">
    <property type="entry name" value="Gln-synt_C"/>
    <property type="match status" value="1"/>
</dbReference>
<feature type="domain" description="GS beta-grasp" evidence="3">
    <location>
        <begin position="85"/>
        <end position="174"/>
    </location>
</feature>
<name>A0A399CZA9_9BACT</name>
<dbReference type="InterPro" id="IPR014746">
    <property type="entry name" value="Gln_synth/guanido_kin_cat_dom"/>
</dbReference>
<dbReference type="PANTHER" id="PTHR42974">
    <property type="entry name" value="GLUTAMINE SYNTHETASE"/>
    <property type="match status" value="1"/>
</dbReference>
<dbReference type="InterPro" id="IPR052725">
    <property type="entry name" value="GS_Type-3"/>
</dbReference>
<evidence type="ECO:0000313" key="5">
    <source>
        <dbReference type="EMBL" id="RIH64994.1"/>
    </source>
</evidence>
<dbReference type="PROSITE" id="PS51987">
    <property type="entry name" value="GS_CATALYTIC"/>
    <property type="match status" value="1"/>
</dbReference>
<dbReference type="SMART" id="SM01230">
    <property type="entry name" value="Gln-synt_C"/>
    <property type="match status" value="1"/>
</dbReference>
<evidence type="ECO:0000259" key="3">
    <source>
        <dbReference type="PROSITE" id="PS51986"/>
    </source>
</evidence>
<dbReference type="InterPro" id="IPR027303">
    <property type="entry name" value="Gln_synth_gly_rich_site"/>
</dbReference>